<gene>
    <name evidence="1" type="ORF">BT96DRAFT_920488</name>
</gene>
<dbReference type="Proteomes" id="UP000799118">
    <property type="component" value="Unassembled WGS sequence"/>
</dbReference>
<name>A0A6A4HPD6_9AGAR</name>
<dbReference type="AlphaFoldDB" id="A0A6A4HPD6"/>
<accession>A0A6A4HPD6</accession>
<dbReference type="OrthoDB" id="411632at2759"/>
<protein>
    <submittedName>
        <fullName evidence="1">Uncharacterized protein</fullName>
    </submittedName>
</protein>
<keyword evidence="2" id="KW-1185">Reference proteome</keyword>
<sequence>MRWKTNVFLPVFGLSLLLLIYKVHSILRHSRTSMVQSLEPEPESSTTAQTSQTRILLTIYFYTPPELAELVAEVRGNLPITINTTFSTPFDIPPLIDLKEAYERMHTMDRERSRHSPELYAMWNGKPYYLDEALRNANSQSNQYSYAFWIDAGSFRSEHVYRNWPDSGRVEEIWDEGSRVSGVAKEDLLFFPMWNPPHASMSNWEDSLGPVDTEFSEGSFFGGSPQTIRWWREIFFLYHDHYLSEGVFVGKDQTLINALFLIFPSRIITVWLFDPDAPAYTDQGIQDTEVSLGNCGDNWYYYEFWLSNVQTRNGMRNLWYSKSWFHWWKDRSTCRLTRVLSIKDVLTRRFGAAWTPPKATLSLGPSSLR</sequence>
<reference evidence="1" key="1">
    <citation type="journal article" date="2019" name="Environ. Microbiol.">
        <title>Fungal ecological strategies reflected in gene transcription - a case study of two litter decomposers.</title>
        <authorList>
            <person name="Barbi F."/>
            <person name="Kohler A."/>
            <person name="Barry K."/>
            <person name="Baskaran P."/>
            <person name="Daum C."/>
            <person name="Fauchery L."/>
            <person name="Ihrmark K."/>
            <person name="Kuo A."/>
            <person name="LaButti K."/>
            <person name="Lipzen A."/>
            <person name="Morin E."/>
            <person name="Grigoriev I.V."/>
            <person name="Henrissat B."/>
            <person name="Lindahl B."/>
            <person name="Martin F."/>
        </authorList>
    </citation>
    <scope>NUCLEOTIDE SEQUENCE</scope>
    <source>
        <strain evidence="1">JB14</strain>
    </source>
</reference>
<evidence type="ECO:0000313" key="2">
    <source>
        <dbReference type="Proteomes" id="UP000799118"/>
    </source>
</evidence>
<organism evidence="1 2">
    <name type="scientific">Gymnopus androsaceus JB14</name>
    <dbReference type="NCBI Taxonomy" id="1447944"/>
    <lineage>
        <taxon>Eukaryota</taxon>
        <taxon>Fungi</taxon>
        <taxon>Dikarya</taxon>
        <taxon>Basidiomycota</taxon>
        <taxon>Agaricomycotina</taxon>
        <taxon>Agaricomycetes</taxon>
        <taxon>Agaricomycetidae</taxon>
        <taxon>Agaricales</taxon>
        <taxon>Marasmiineae</taxon>
        <taxon>Omphalotaceae</taxon>
        <taxon>Gymnopus</taxon>
    </lineage>
</organism>
<evidence type="ECO:0000313" key="1">
    <source>
        <dbReference type="EMBL" id="KAE9398877.1"/>
    </source>
</evidence>
<dbReference type="EMBL" id="ML769476">
    <property type="protein sequence ID" value="KAE9398877.1"/>
    <property type="molecule type" value="Genomic_DNA"/>
</dbReference>
<proteinExistence type="predicted"/>